<dbReference type="EMBL" id="BDGG01000007">
    <property type="protein sequence ID" value="GAV02052.1"/>
    <property type="molecule type" value="Genomic_DNA"/>
</dbReference>
<feature type="compositionally biased region" description="Basic and acidic residues" evidence="4">
    <location>
        <begin position="928"/>
        <end position="939"/>
    </location>
</feature>
<organism evidence="6 7">
    <name type="scientific">Ramazzottius varieornatus</name>
    <name type="common">Water bear</name>
    <name type="synonym">Tardigrade</name>
    <dbReference type="NCBI Taxonomy" id="947166"/>
    <lineage>
        <taxon>Eukaryota</taxon>
        <taxon>Metazoa</taxon>
        <taxon>Ecdysozoa</taxon>
        <taxon>Tardigrada</taxon>
        <taxon>Eutardigrada</taxon>
        <taxon>Parachela</taxon>
        <taxon>Hypsibioidea</taxon>
        <taxon>Ramazzottiidae</taxon>
        <taxon>Ramazzottius</taxon>
    </lineage>
</organism>
<dbReference type="STRING" id="947166.A0A1D1VK96"/>
<dbReference type="GO" id="GO:0000118">
    <property type="term" value="C:histone deacetylase complex"/>
    <property type="evidence" value="ECO:0007669"/>
    <property type="project" value="TreeGrafter"/>
</dbReference>
<feature type="region of interest" description="Disordered" evidence="4">
    <location>
        <begin position="409"/>
        <end position="439"/>
    </location>
</feature>
<dbReference type="Gene3D" id="2.60.120.650">
    <property type="entry name" value="Cupin"/>
    <property type="match status" value="1"/>
</dbReference>
<evidence type="ECO:0000259" key="5">
    <source>
        <dbReference type="PROSITE" id="PS51184"/>
    </source>
</evidence>
<gene>
    <name evidence="6" type="primary">RvY_12665-1</name>
    <name evidence="6" type="synonym">RvY_12665.1</name>
    <name evidence="6" type="ORF">RvY_12665</name>
</gene>
<keyword evidence="3" id="KW-0539">Nucleus</keyword>
<dbReference type="GO" id="GO:0000785">
    <property type="term" value="C:chromatin"/>
    <property type="evidence" value="ECO:0007669"/>
    <property type="project" value="TreeGrafter"/>
</dbReference>
<dbReference type="PROSITE" id="PS51184">
    <property type="entry name" value="JMJC"/>
    <property type="match status" value="1"/>
</dbReference>
<dbReference type="AlphaFoldDB" id="A0A1D1VK96"/>
<feature type="domain" description="JmjC" evidence="5">
    <location>
        <begin position="679"/>
        <end position="894"/>
    </location>
</feature>
<dbReference type="SUPFAM" id="SSF51197">
    <property type="entry name" value="Clavaminate synthase-like"/>
    <property type="match status" value="1"/>
</dbReference>
<evidence type="ECO:0000313" key="6">
    <source>
        <dbReference type="EMBL" id="GAV02052.1"/>
    </source>
</evidence>
<dbReference type="GO" id="GO:0032454">
    <property type="term" value="F:histone H3K9 demethylase activity"/>
    <property type="evidence" value="ECO:0007669"/>
    <property type="project" value="InterPro"/>
</dbReference>
<protein>
    <recommendedName>
        <fullName evidence="5">JmjC domain-containing protein</fullName>
    </recommendedName>
</protein>
<comment type="subcellular location">
    <subcellularLocation>
        <location evidence="1">Nucleus</location>
    </subcellularLocation>
</comment>
<comment type="caution">
    <text evidence="6">The sequence shown here is derived from an EMBL/GenBank/DDBJ whole genome shotgun (WGS) entry which is preliminary data.</text>
</comment>
<reference evidence="6 7" key="1">
    <citation type="journal article" date="2016" name="Nat. Commun.">
        <title>Extremotolerant tardigrade genome and improved radiotolerance of human cultured cells by tardigrade-unique protein.</title>
        <authorList>
            <person name="Hashimoto T."/>
            <person name="Horikawa D.D."/>
            <person name="Saito Y."/>
            <person name="Kuwahara H."/>
            <person name="Kozuka-Hata H."/>
            <person name="Shin-I T."/>
            <person name="Minakuchi Y."/>
            <person name="Ohishi K."/>
            <person name="Motoyama A."/>
            <person name="Aizu T."/>
            <person name="Enomoto A."/>
            <person name="Kondo K."/>
            <person name="Tanaka S."/>
            <person name="Hara Y."/>
            <person name="Koshikawa S."/>
            <person name="Sagara H."/>
            <person name="Miura T."/>
            <person name="Yokobori S."/>
            <person name="Miyagawa K."/>
            <person name="Suzuki Y."/>
            <person name="Kubo T."/>
            <person name="Oyama M."/>
            <person name="Kohara Y."/>
            <person name="Fujiyama A."/>
            <person name="Arakawa K."/>
            <person name="Katayama T."/>
            <person name="Toyoda A."/>
            <person name="Kunieda T."/>
        </authorList>
    </citation>
    <scope>NUCLEOTIDE SEQUENCE [LARGE SCALE GENOMIC DNA]</scope>
    <source>
        <strain evidence="6 7">YOKOZUNA-1</strain>
    </source>
</reference>
<dbReference type="PANTHER" id="PTHR12549">
    <property type="entry name" value="JMJC DOMAIN-CONTAINING HISTONE DEMETHYLATION PROTEIN"/>
    <property type="match status" value="1"/>
</dbReference>
<dbReference type="GO" id="GO:0006357">
    <property type="term" value="P:regulation of transcription by RNA polymerase II"/>
    <property type="evidence" value="ECO:0007669"/>
    <property type="project" value="TreeGrafter"/>
</dbReference>
<keyword evidence="2" id="KW-0479">Metal-binding</keyword>
<evidence type="ECO:0000313" key="7">
    <source>
        <dbReference type="Proteomes" id="UP000186922"/>
    </source>
</evidence>
<dbReference type="SMART" id="SM00558">
    <property type="entry name" value="JmjC"/>
    <property type="match status" value="1"/>
</dbReference>
<proteinExistence type="predicted"/>
<dbReference type="InterPro" id="IPR003347">
    <property type="entry name" value="JmjC_dom"/>
</dbReference>
<keyword evidence="7" id="KW-1185">Reference proteome</keyword>
<feature type="region of interest" description="Disordered" evidence="4">
    <location>
        <begin position="26"/>
        <end position="60"/>
    </location>
</feature>
<evidence type="ECO:0000256" key="1">
    <source>
        <dbReference type="ARBA" id="ARBA00004123"/>
    </source>
</evidence>
<dbReference type="Proteomes" id="UP000186922">
    <property type="component" value="Unassembled WGS sequence"/>
</dbReference>
<feature type="region of interest" description="Disordered" evidence="4">
    <location>
        <begin position="928"/>
        <end position="947"/>
    </location>
</feature>
<sequence>MSSSDKPSPFTDESFREWFTKSVSNSCDDMLKNQPKPGAPAKPRGQPKAKQAPSFDMQMTRAVRQRASPASFSSFKSSASSAAIPVRRLDDAEASMTSYKKIRRIVSASDVKDDERIIQASDCIELVSGEPSFLVPLCIDCFLAKKRGDKSHQFDNTCRFGKNTYLRWVTMEPVDPLQKGSQRQLRVRGLVTEEERMKLDDIRDSHGPNFSQAECEATKSLFSNNRLDVEAIHYIVGCILPAFKAAVEEEKEALAAFASGSVPTALKNVPNGFRENCDVCETAIFDVHYVCQFCGFSLCLACKKEQEVRHQPSSGLRPKSHRKSFFQEEHFKSSFMEVPRDGHYWYACCSNPASPFPASDYALASTSSAYSIEGFPTDTFPHHFTPTLILPHKALEIFVTASEKMMERCGKVGSKSPSAPESSVPSARGKSGSAAVTNGPLPKSVAGNSLNSIGPLNGLKAIATKELVATVSKKPITLNGIRPQTATWLDKLLNQGLLEIDGVRNSVVSEALVIKTAAVGQQDWEEGAYVSSVPSPGQQLLHNGGVLWFEADDGPRVSPGGMQADQCDSPEALKDFRRHWKQGLPVVVSGVTDRLKRPQLWLPETFKQRFGPQKVFLLDCAMKPQKLYRHLTHQNFWDGFDNFDLRRAVGKKMPLWKIKDWPTETTFSELLPEHHADLMQALPFNSYTNTTGIYNLASYLPRRCNPPDLGPKMYIAYGAAGQAKLATTNLHLDISDAVNVIVHVGVPTGSGSAKALKDAERELKKLKLDKNMRERLAARETPGAVWQIYRPQDCDKIRDFIRLLWKERRTAAQRANDDPIHSQSEYLNHQLRQRLEKEYGVVGFDILQFEGDAIFIPAGAPHQVWNIHSCIKCAEDFVSPEHVDRCVALTREFRTLPKDFENKTDKLQVKNILFHTLKSMVSSMKEIDGKKTAARDKGSSRRKKWSG</sequence>
<dbReference type="InterPro" id="IPR045109">
    <property type="entry name" value="LSDs-like"/>
</dbReference>
<accession>A0A1D1VK96</accession>
<evidence type="ECO:0000256" key="3">
    <source>
        <dbReference type="ARBA" id="ARBA00023242"/>
    </source>
</evidence>
<dbReference type="GO" id="GO:0003712">
    <property type="term" value="F:transcription coregulator activity"/>
    <property type="evidence" value="ECO:0007669"/>
    <property type="project" value="TreeGrafter"/>
</dbReference>
<dbReference type="OrthoDB" id="1667110at2759"/>
<dbReference type="Pfam" id="PF02373">
    <property type="entry name" value="JmjC"/>
    <property type="match status" value="1"/>
</dbReference>
<evidence type="ECO:0000256" key="2">
    <source>
        <dbReference type="ARBA" id="ARBA00022723"/>
    </source>
</evidence>
<evidence type="ECO:0000256" key="4">
    <source>
        <dbReference type="SAM" id="MobiDB-lite"/>
    </source>
</evidence>
<dbReference type="GO" id="GO:0031490">
    <property type="term" value="F:chromatin DNA binding"/>
    <property type="evidence" value="ECO:0007669"/>
    <property type="project" value="TreeGrafter"/>
</dbReference>
<name>A0A1D1VK96_RAMVA</name>
<dbReference type="GO" id="GO:0046872">
    <property type="term" value="F:metal ion binding"/>
    <property type="evidence" value="ECO:0007669"/>
    <property type="project" value="UniProtKB-KW"/>
</dbReference>
<feature type="compositionally biased region" description="Low complexity" evidence="4">
    <location>
        <begin position="414"/>
        <end position="426"/>
    </location>
</feature>
<dbReference type="PANTHER" id="PTHR12549:SF38">
    <property type="entry name" value="JMJC DOMAIN-CONTAINING HISTONE DEMETHYLASE 2, ISOFORM A"/>
    <property type="match status" value="1"/>
</dbReference>